<gene>
    <name evidence="6" type="ORF">V202x_33490</name>
</gene>
<evidence type="ECO:0000256" key="4">
    <source>
        <dbReference type="ARBA" id="ARBA00023004"/>
    </source>
</evidence>
<keyword evidence="7" id="KW-1185">Reference proteome</keyword>
<sequence length="649" mass="71656">MDVFDYYMAFNSGVKFKGNKNEMTLLQEHTLNCEILVAGGGMAGCCCAIAAARCGVKVILCQDRSVLGGNASSEIRMHIVGANGTGGFDRGVELETEAREGGIIEELRLENCVRNPQRSASMFDLILFEKCKTEPNLTLLLNTAVTAVTLNGDQIEHAIAERQSSEDRFTINAKVFIDCTGDGRLAAEARALFMEGREGRQQFNESLAPETADNHRLGSTILLQARRHDRPMPFIAPEWARKFEKNELKRRLYATPGEEQPTHEYGYWWAEWGGVLDTIKQNEEIRDELLAVVMGIWDHVKNGPPGTPAGDDPFEAAHWALDWFGFLPGKRESRRFIGQHILTEQDLLTSRDFPDAIAFGGWSLDLHPPEGIDAPDLEPCTQHPVPSLYNVPLSACISKNRANLMFAGRNISATHVAFSSTRVMATCAVIGQGVGTAAAFAVQQKSPPSELVSNQGVMAQVQQQLLREDAYLVGIQNQDHNDLARAACFSASSEQVGYEAANVVSGQTRCVHGPAGAPEGRANPGGHRWLSDPKAGLPATLQLEWDVPIQPREIQLIFDTGLHRHLTLSHHDGYTSKMQWGDPQVETVRDYRIEACDGKTWFLLAEVEGNYQRRRMHEVELTSSVSAVRVVVTASNGVNHARICEVRVY</sequence>
<organism evidence="6 7">
    <name type="scientific">Gimesia aquarii</name>
    <dbReference type="NCBI Taxonomy" id="2527964"/>
    <lineage>
        <taxon>Bacteria</taxon>
        <taxon>Pseudomonadati</taxon>
        <taxon>Planctomycetota</taxon>
        <taxon>Planctomycetia</taxon>
        <taxon>Planctomycetales</taxon>
        <taxon>Planctomycetaceae</taxon>
        <taxon>Gimesia</taxon>
    </lineage>
</organism>
<protein>
    <submittedName>
        <fullName evidence="6">Putative FAD-binding dehydrogenase</fullName>
    </submittedName>
</protein>
<keyword evidence="4" id="KW-0408">Iron</keyword>
<dbReference type="Proteomes" id="UP000318384">
    <property type="component" value="Chromosome"/>
</dbReference>
<keyword evidence="3" id="KW-0560">Oxidoreductase</keyword>
<dbReference type="Gene3D" id="2.60.120.260">
    <property type="entry name" value="Galactose-binding domain-like"/>
    <property type="match status" value="1"/>
</dbReference>
<dbReference type="EMBL" id="CP037422">
    <property type="protein sequence ID" value="QDU09952.1"/>
    <property type="molecule type" value="Genomic_DNA"/>
</dbReference>
<dbReference type="InterPro" id="IPR036188">
    <property type="entry name" value="FAD/NAD-bd_sf"/>
</dbReference>
<evidence type="ECO:0000256" key="5">
    <source>
        <dbReference type="ARBA" id="ARBA00023014"/>
    </source>
</evidence>
<dbReference type="RefSeq" id="WP_232098526.1">
    <property type="nucleotide sequence ID" value="NZ_CP037422.1"/>
</dbReference>
<evidence type="ECO:0000256" key="2">
    <source>
        <dbReference type="ARBA" id="ARBA00022723"/>
    </source>
</evidence>
<evidence type="ECO:0000256" key="1">
    <source>
        <dbReference type="ARBA" id="ARBA00022485"/>
    </source>
</evidence>
<dbReference type="GO" id="GO:0046872">
    <property type="term" value="F:metal ion binding"/>
    <property type="evidence" value="ECO:0007669"/>
    <property type="project" value="UniProtKB-KW"/>
</dbReference>
<proteinExistence type="predicted"/>
<evidence type="ECO:0000256" key="3">
    <source>
        <dbReference type="ARBA" id="ARBA00023002"/>
    </source>
</evidence>
<evidence type="ECO:0000313" key="6">
    <source>
        <dbReference type="EMBL" id="QDU09952.1"/>
    </source>
</evidence>
<dbReference type="Gene3D" id="3.50.50.60">
    <property type="entry name" value="FAD/NAD(P)-binding domain"/>
    <property type="match status" value="1"/>
</dbReference>
<dbReference type="GO" id="GO:0051539">
    <property type="term" value="F:4 iron, 4 sulfur cluster binding"/>
    <property type="evidence" value="ECO:0007669"/>
    <property type="project" value="UniProtKB-KW"/>
</dbReference>
<dbReference type="GO" id="GO:0016491">
    <property type="term" value="F:oxidoreductase activity"/>
    <property type="evidence" value="ECO:0007669"/>
    <property type="project" value="UniProtKB-KW"/>
</dbReference>
<keyword evidence="5" id="KW-0411">Iron-sulfur</keyword>
<dbReference type="Pfam" id="PF12831">
    <property type="entry name" value="FAD_oxidored"/>
    <property type="match status" value="1"/>
</dbReference>
<dbReference type="SUPFAM" id="SSF51905">
    <property type="entry name" value="FAD/NAD(P)-binding domain"/>
    <property type="match status" value="1"/>
</dbReference>
<evidence type="ECO:0000313" key="7">
    <source>
        <dbReference type="Proteomes" id="UP000318384"/>
    </source>
</evidence>
<keyword evidence="2" id="KW-0479">Metal-binding</keyword>
<dbReference type="PANTHER" id="PTHR43498">
    <property type="entry name" value="FERREDOXIN:COB-COM HETERODISULFIDE REDUCTASE SUBUNIT A"/>
    <property type="match status" value="1"/>
</dbReference>
<name>A0A517WXK5_9PLAN</name>
<reference evidence="6 7" key="1">
    <citation type="submission" date="2019-03" db="EMBL/GenBank/DDBJ databases">
        <title>Deep-cultivation of Planctomycetes and their phenomic and genomic characterization uncovers novel biology.</title>
        <authorList>
            <person name="Wiegand S."/>
            <person name="Jogler M."/>
            <person name="Boedeker C."/>
            <person name="Pinto D."/>
            <person name="Vollmers J."/>
            <person name="Rivas-Marin E."/>
            <person name="Kohn T."/>
            <person name="Peeters S.H."/>
            <person name="Heuer A."/>
            <person name="Rast P."/>
            <person name="Oberbeckmann S."/>
            <person name="Bunk B."/>
            <person name="Jeske O."/>
            <person name="Meyerdierks A."/>
            <person name="Storesund J.E."/>
            <person name="Kallscheuer N."/>
            <person name="Luecker S."/>
            <person name="Lage O.M."/>
            <person name="Pohl T."/>
            <person name="Merkel B.J."/>
            <person name="Hornburger P."/>
            <person name="Mueller R.-W."/>
            <person name="Bruemmer F."/>
            <person name="Labrenz M."/>
            <person name="Spormann A.M."/>
            <person name="Op den Camp H."/>
            <person name="Overmann J."/>
            <person name="Amann R."/>
            <person name="Jetten M.S.M."/>
            <person name="Mascher T."/>
            <person name="Medema M.H."/>
            <person name="Devos D.P."/>
            <person name="Kaster A.-K."/>
            <person name="Ovreas L."/>
            <person name="Rohde M."/>
            <person name="Galperin M.Y."/>
            <person name="Jogler C."/>
        </authorList>
    </citation>
    <scope>NUCLEOTIDE SEQUENCE [LARGE SCALE GENOMIC DNA]</scope>
    <source>
        <strain evidence="6 7">V202</strain>
    </source>
</reference>
<dbReference type="AlphaFoldDB" id="A0A517WXK5"/>
<keyword evidence="1" id="KW-0004">4Fe-4S</keyword>
<dbReference type="InterPro" id="IPR039650">
    <property type="entry name" value="HdrA-like"/>
</dbReference>
<dbReference type="PANTHER" id="PTHR43498:SF1">
    <property type="entry name" value="COB--COM HETERODISULFIDE REDUCTASE IRON-SULFUR SUBUNIT A"/>
    <property type="match status" value="1"/>
</dbReference>
<accession>A0A517WXK5</accession>